<dbReference type="PANTHER" id="PTHR43094:SF1">
    <property type="entry name" value="AMINOTRANSFERASE CLASS-III"/>
    <property type="match status" value="1"/>
</dbReference>
<evidence type="ECO:0000256" key="5">
    <source>
        <dbReference type="RuleBase" id="RU003560"/>
    </source>
</evidence>
<protein>
    <submittedName>
        <fullName evidence="6">Aspartate aminotransferase family protein</fullName>
    </submittedName>
</protein>
<dbReference type="CDD" id="cd00610">
    <property type="entry name" value="OAT_like"/>
    <property type="match status" value="1"/>
</dbReference>
<dbReference type="InterPro" id="IPR015424">
    <property type="entry name" value="PyrdxlP-dep_Trfase"/>
</dbReference>
<evidence type="ECO:0000256" key="3">
    <source>
        <dbReference type="ARBA" id="ARBA00022679"/>
    </source>
</evidence>
<dbReference type="FunFam" id="3.40.640.10:FF:000014">
    <property type="entry name" value="Adenosylmethionine-8-amino-7-oxononanoate aminotransferase, probable"/>
    <property type="match status" value="1"/>
</dbReference>
<dbReference type="RefSeq" id="WP_116623192.1">
    <property type="nucleotide sequence ID" value="NZ_QURN01000005.1"/>
</dbReference>
<evidence type="ECO:0000256" key="1">
    <source>
        <dbReference type="ARBA" id="ARBA00008954"/>
    </source>
</evidence>
<dbReference type="EMBL" id="QURN01000005">
    <property type="protein sequence ID" value="RFC68051.1"/>
    <property type="molecule type" value="Genomic_DNA"/>
</dbReference>
<comment type="similarity">
    <text evidence="1 5">Belongs to the class-III pyridoxal-phosphate-dependent aminotransferase family.</text>
</comment>
<dbReference type="PIRSF" id="PIRSF000521">
    <property type="entry name" value="Transaminase_4ab_Lys_Orn"/>
    <property type="match status" value="1"/>
</dbReference>
<evidence type="ECO:0000313" key="6">
    <source>
        <dbReference type="EMBL" id="RFC68051.1"/>
    </source>
</evidence>
<dbReference type="Gene3D" id="3.90.1150.10">
    <property type="entry name" value="Aspartate Aminotransferase, domain 1"/>
    <property type="match status" value="1"/>
</dbReference>
<dbReference type="InterPro" id="IPR005814">
    <property type="entry name" value="Aminotrans_3"/>
</dbReference>
<dbReference type="GO" id="GO:0005829">
    <property type="term" value="C:cytosol"/>
    <property type="evidence" value="ECO:0007669"/>
    <property type="project" value="TreeGrafter"/>
</dbReference>
<dbReference type="Pfam" id="PF00202">
    <property type="entry name" value="Aminotran_3"/>
    <property type="match status" value="1"/>
</dbReference>
<dbReference type="NCBIfam" id="NF005682">
    <property type="entry name" value="PRK07480.1"/>
    <property type="match status" value="1"/>
</dbReference>
<dbReference type="GO" id="GO:0008483">
    <property type="term" value="F:transaminase activity"/>
    <property type="evidence" value="ECO:0007669"/>
    <property type="project" value="UniProtKB-KW"/>
</dbReference>
<comment type="caution">
    <text evidence="6">The sequence shown here is derived from an EMBL/GenBank/DDBJ whole genome shotgun (WGS) entry which is preliminary data.</text>
</comment>
<sequence>MTYQNYSLKQLQQIDAAHHLHPFTDHKDLRDAGTRIVTHAKGPFIYDSEGNEILDGMAGLWCVNIGYGRDELAEVAAEQMKELPYYNSFFKCTVPTAALLAQKIASLAPKHINQVFFGSSGSESNDTALRIVRHYWALEGKPEKNRIISRKNAYHGSTVAGTSLGGMEGMHGQLGGAVPNIVHVMMPYAFELALPGESDHDFGLRAAKSIEDAILEAGPDKVAAFIGEPVMGAGGVKIPPASYWPEVQRICRKYDVLLMLDEVITGYGRTGNWFAAETFGVEPDTITTAKALTSGYLPLSALLVGDRIASTFIEKGGEFYHGYTYSGHPVCCAVGLRNLEIIEQEGLVERVRDDTGPYFAQALRERISPHPLVGETRSVGLMAAIEIVADKATRARFEPAGSAAVIVRDYAIANGMMMRATGDSMILSPPLIWTRDTIDLACDRILKALDLALTDLKPAS</sequence>
<dbReference type="NCBIfam" id="NF004767">
    <property type="entry name" value="PRK06105.1"/>
    <property type="match status" value="1"/>
</dbReference>
<dbReference type="GO" id="GO:0030170">
    <property type="term" value="F:pyridoxal phosphate binding"/>
    <property type="evidence" value="ECO:0007669"/>
    <property type="project" value="InterPro"/>
</dbReference>
<accession>A0A371XFQ4</accession>
<dbReference type="PANTHER" id="PTHR43094">
    <property type="entry name" value="AMINOTRANSFERASE"/>
    <property type="match status" value="1"/>
</dbReference>
<dbReference type="AlphaFoldDB" id="A0A371XFQ4"/>
<keyword evidence="4 5" id="KW-0663">Pyridoxal phosphate</keyword>
<name>A0A371XFQ4_9HYPH</name>
<dbReference type="Proteomes" id="UP000262379">
    <property type="component" value="Unassembled WGS sequence"/>
</dbReference>
<keyword evidence="3 6" id="KW-0808">Transferase</keyword>
<evidence type="ECO:0000313" key="7">
    <source>
        <dbReference type="Proteomes" id="UP000262379"/>
    </source>
</evidence>
<organism evidence="6 7">
    <name type="scientific">Mesorhizobium denitrificans</name>
    <dbReference type="NCBI Taxonomy" id="2294114"/>
    <lineage>
        <taxon>Bacteria</taxon>
        <taxon>Pseudomonadati</taxon>
        <taxon>Pseudomonadota</taxon>
        <taxon>Alphaproteobacteria</taxon>
        <taxon>Hyphomicrobiales</taxon>
        <taxon>Phyllobacteriaceae</taxon>
        <taxon>Mesorhizobium</taxon>
    </lineage>
</organism>
<dbReference type="SUPFAM" id="SSF53383">
    <property type="entry name" value="PLP-dependent transferases"/>
    <property type="match status" value="1"/>
</dbReference>
<dbReference type="InterPro" id="IPR015422">
    <property type="entry name" value="PyrdxlP-dep_Trfase_small"/>
</dbReference>
<dbReference type="InterPro" id="IPR015421">
    <property type="entry name" value="PyrdxlP-dep_Trfase_major"/>
</dbReference>
<gene>
    <name evidence="6" type="ORF">DY251_07110</name>
</gene>
<reference evidence="7" key="1">
    <citation type="submission" date="2018-08" db="EMBL/GenBank/DDBJ databases">
        <authorList>
            <person name="Im W.T."/>
        </authorList>
    </citation>
    <scope>NUCLEOTIDE SEQUENCE [LARGE SCALE GENOMIC DNA]</scope>
    <source>
        <strain evidence="7">LA-28</strain>
    </source>
</reference>
<keyword evidence="2 6" id="KW-0032">Aminotransferase</keyword>
<keyword evidence="7" id="KW-1185">Reference proteome</keyword>
<proteinExistence type="inferred from homology"/>
<dbReference type="Gene3D" id="3.40.640.10">
    <property type="entry name" value="Type I PLP-dependent aspartate aminotransferase-like (Major domain)"/>
    <property type="match status" value="1"/>
</dbReference>
<evidence type="ECO:0000256" key="4">
    <source>
        <dbReference type="ARBA" id="ARBA00022898"/>
    </source>
</evidence>
<evidence type="ECO:0000256" key="2">
    <source>
        <dbReference type="ARBA" id="ARBA00022576"/>
    </source>
</evidence>